<feature type="domain" description="Thioesterase" evidence="1">
    <location>
        <begin position="162"/>
        <end position="233"/>
    </location>
</feature>
<dbReference type="OMA" id="QVEGQGY"/>
<dbReference type="PANTHER" id="PTHR47362:SF1">
    <property type="entry name" value="ACYL-COENZYME A THIOESTERASE THEM5"/>
    <property type="match status" value="1"/>
</dbReference>
<dbReference type="InterPro" id="IPR006683">
    <property type="entry name" value="Thioestr_dom"/>
</dbReference>
<proteinExistence type="predicted"/>
<dbReference type="Pfam" id="PF03061">
    <property type="entry name" value="4HBT"/>
    <property type="match status" value="1"/>
</dbReference>
<evidence type="ECO:0000313" key="3">
    <source>
        <dbReference type="Proteomes" id="UP000002280"/>
    </source>
</evidence>
<protein>
    <recommendedName>
        <fullName evidence="1">Thioesterase domain-containing protein</fullName>
    </recommendedName>
</protein>
<organism evidence="2 3">
    <name type="scientific">Monodelphis domestica</name>
    <name type="common">Gray short-tailed opossum</name>
    <dbReference type="NCBI Taxonomy" id="13616"/>
    <lineage>
        <taxon>Eukaryota</taxon>
        <taxon>Metazoa</taxon>
        <taxon>Chordata</taxon>
        <taxon>Craniata</taxon>
        <taxon>Vertebrata</taxon>
        <taxon>Euteleostomi</taxon>
        <taxon>Mammalia</taxon>
        <taxon>Metatheria</taxon>
        <taxon>Didelphimorphia</taxon>
        <taxon>Didelphidae</taxon>
        <taxon>Monodelphis</taxon>
    </lineage>
</organism>
<name>A0A5F8GT19_MONDO</name>
<reference evidence="2 3" key="1">
    <citation type="journal article" date="2007" name="Nature">
        <title>Genome of the marsupial Monodelphis domestica reveals innovation in non-coding sequences.</title>
        <authorList>
            <person name="Mikkelsen T.S."/>
            <person name="Wakefield M.J."/>
            <person name="Aken B."/>
            <person name="Amemiya C.T."/>
            <person name="Chang J.L."/>
            <person name="Duke S."/>
            <person name="Garber M."/>
            <person name="Gentles A.J."/>
            <person name="Goodstadt L."/>
            <person name="Heger A."/>
            <person name="Jurka J."/>
            <person name="Kamal M."/>
            <person name="Mauceli E."/>
            <person name="Searle S.M."/>
            <person name="Sharpe T."/>
            <person name="Baker M.L."/>
            <person name="Batzer M.A."/>
            <person name="Benos P.V."/>
            <person name="Belov K."/>
            <person name="Clamp M."/>
            <person name="Cook A."/>
            <person name="Cuff J."/>
            <person name="Das R."/>
            <person name="Davidow L."/>
            <person name="Deakin J.E."/>
            <person name="Fazzari M.J."/>
            <person name="Glass J.L."/>
            <person name="Grabherr M."/>
            <person name="Greally J.M."/>
            <person name="Gu W."/>
            <person name="Hore T.A."/>
            <person name="Huttley G.A."/>
            <person name="Kleber M."/>
            <person name="Jirtle R.L."/>
            <person name="Koina E."/>
            <person name="Lee J.T."/>
            <person name="Mahony S."/>
            <person name="Marra M.A."/>
            <person name="Miller R.D."/>
            <person name="Nicholls R.D."/>
            <person name="Oda M."/>
            <person name="Papenfuss A.T."/>
            <person name="Parra Z.E."/>
            <person name="Pollock D.D."/>
            <person name="Ray D.A."/>
            <person name="Schein J.E."/>
            <person name="Speed T.P."/>
            <person name="Thompson K."/>
            <person name="VandeBerg J.L."/>
            <person name="Wade C.M."/>
            <person name="Walker J.A."/>
            <person name="Waters P.D."/>
            <person name="Webber C."/>
            <person name="Weidman J.R."/>
            <person name="Xie X."/>
            <person name="Zody M.C."/>
            <person name="Baldwin J."/>
            <person name="Abdouelleil A."/>
            <person name="Abdulkadir J."/>
            <person name="Abebe A."/>
            <person name="Abera B."/>
            <person name="Abreu J."/>
            <person name="Acer S.C."/>
            <person name="Aftuck L."/>
            <person name="Alexander A."/>
            <person name="An P."/>
            <person name="Anderson E."/>
            <person name="Anderson S."/>
            <person name="Arachi H."/>
            <person name="Azer M."/>
            <person name="Bachantsang P."/>
            <person name="Barry A."/>
            <person name="Bayul T."/>
            <person name="Berlin A."/>
            <person name="Bessette D."/>
            <person name="Bloom T."/>
            <person name="Bloom T."/>
            <person name="Boguslavskiy L."/>
            <person name="Bonnet C."/>
            <person name="Boukhgalter B."/>
            <person name="Bourzgui I."/>
            <person name="Brown A."/>
            <person name="Cahill P."/>
            <person name="Channer S."/>
            <person name="Cheshatsang Y."/>
            <person name="Chuda L."/>
            <person name="Citroen M."/>
            <person name="Collymore A."/>
            <person name="Cooke P."/>
            <person name="Costello M."/>
            <person name="D'Aco K."/>
            <person name="Daza R."/>
            <person name="De Haan G."/>
            <person name="DeGray S."/>
            <person name="DeMaso C."/>
            <person name="Dhargay N."/>
            <person name="Dooley K."/>
            <person name="Dooley E."/>
            <person name="Doricent M."/>
            <person name="Dorje P."/>
            <person name="Dorjee K."/>
            <person name="Dupes A."/>
            <person name="Elong R."/>
            <person name="Falk J."/>
            <person name="Farina A."/>
            <person name="Faro S."/>
            <person name="Ferguson D."/>
            <person name="Fisher S."/>
            <person name="Foley C.D."/>
            <person name="Franke A."/>
            <person name="Friedrich D."/>
            <person name="Gadbois L."/>
            <person name="Gearin G."/>
            <person name="Gearin C.R."/>
            <person name="Giannoukos G."/>
            <person name="Goode T."/>
            <person name="Graham J."/>
            <person name="Grandbois E."/>
            <person name="Grewal S."/>
            <person name="Gyaltsen K."/>
            <person name="Hafez N."/>
            <person name="Hagos B."/>
            <person name="Hall J."/>
            <person name="Henson C."/>
            <person name="Hollinger A."/>
            <person name="Honan T."/>
            <person name="Huard M.D."/>
            <person name="Hughes L."/>
            <person name="Hurhula B."/>
            <person name="Husby M.E."/>
            <person name="Kamat A."/>
            <person name="Kanga B."/>
            <person name="Kashin S."/>
            <person name="Khazanovich D."/>
            <person name="Kisner P."/>
            <person name="Lance K."/>
            <person name="Lara M."/>
            <person name="Lee W."/>
            <person name="Lennon N."/>
            <person name="Letendre F."/>
            <person name="LeVine R."/>
            <person name="Lipovsky A."/>
            <person name="Liu X."/>
            <person name="Liu J."/>
            <person name="Liu S."/>
            <person name="Lokyitsang T."/>
            <person name="Lokyitsang Y."/>
            <person name="Lubonja R."/>
            <person name="Lui A."/>
            <person name="MacDonald P."/>
            <person name="Magnisalis V."/>
            <person name="Maru K."/>
            <person name="Matthews C."/>
            <person name="McCusker W."/>
            <person name="McDonough S."/>
            <person name="Mehta T."/>
            <person name="Meldrim J."/>
            <person name="Meneus L."/>
            <person name="Mihai O."/>
            <person name="Mihalev A."/>
            <person name="Mihova T."/>
            <person name="Mittelman R."/>
            <person name="Mlenga V."/>
            <person name="Montmayeur A."/>
            <person name="Mulrain L."/>
            <person name="Navidi A."/>
            <person name="Naylor J."/>
            <person name="Negash T."/>
            <person name="Nguyen T."/>
            <person name="Nguyen N."/>
            <person name="Nicol R."/>
            <person name="Norbu C."/>
            <person name="Norbu N."/>
            <person name="Novod N."/>
            <person name="O'Neill B."/>
            <person name="Osman S."/>
            <person name="Markiewicz E."/>
            <person name="Oyono O.L."/>
            <person name="Patti C."/>
            <person name="Phunkhang P."/>
            <person name="Pierre F."/>
            <person name="Priest M."/>
            <person name="Raghuraman S."/>
            <person name="Rege F."/>
            <person name="Reyes R."/>
            <person name="Rise C."/>
            <person name="Rogov P."/>
            <person name="Ross K."/>
            <person name="Ryan E."/>
            <person name="Settipalli S."/>
            <person name="Shea T."/>
            <person name="Sherpa N."/>
            <person name="Shi L."/>
            <person name="Shih D."/>
            <person name="Sparrow T."/>
            <person name="Spaulding J."/>
            <person name="Stalker J."/>
            <person name="Stange-Thomann N."/>
            <person name="Stavropoulos S."/>
            <person name="Stone C."/>
            <person name="Strader C."/>
            <person name="Tesfaye S."/>
            <person name="Thomson T."/>
            <person name="Thoulutsang Y."/>
            <person name="Thoulutsang D."/>
            <person name="Topham K."/>
            <person name="Topping I."/>
            <person name="Tsamla T."/>
            <person name="Vassiliev H."/>
            <person name="Vo A."/>
            <person name="Wangchuk T."/>
            <person name="Wangdi T."/>
            <person name="Weiand M."/>
            <person name="Wilkinson J."/>
            <person name="Wilson A."/>
            <person name="Yadav S."/>
            <person name="Young G."/>
            <person name="Yu Q."/>
            <person name="Zembek L."/>
            <person name="Zhong D."/>
            <person name="Zimmer A."/>
            <person name="Zwirko Z."/>
            <person name="Jaffe D.B."/>
            <person name="Alvarez P."/>
            <person name="Brockman W."/>
            <person name="Butler J."/>
            <person name="Chin C."/>
            <person name="Gnerre S."/>
            <person name="MacCallum I."/>
            <person name="Graves J.A."/>
            <person name="Ponting C.P."/>
            <person name="Breen M."/>
            <person name="Samollow P.B."/>
            <person name="Lander E.S."/>
            <person name="Lindblad-Toh K."/>
        </authorList>
    </citation>
    <scope>NUCLEOTIDE SEQUENCE [LARGE SCALE GENOMIC DNA]</scope>
</reference>
<dbReference type="SUPFAM" id="SSF54637">
    <property type="entry name" value="Thioesterase/thiol ester dehydrase-isomerase"/>
    <property type="match status" value="1"/>
</dbReference>
<dbReference type="Bgee" id="ENSMODG00000018917">
    <property type="expression patterns" value="Expressed in spermatid and 16 other cell types or tissues"/>
</dbReference>
<dbReference type="GeneTree" id="ENSGT00940000161937"/>
<dbReference type="FunCoup" id="A0A5F8GT19">
    <property type="interactions" value="1"/>
</dbReference>
<dbReference type="Proteomes" id="UP000002280">
    <property type="component" value="Chromosome 2"/>
</dbReference>
<accession>A0A5F8GT19</accession>
<dbReference type="InParanoid" id="A0A5F8GT19"/>
<dbReference type="GO" id="GO:0035336">
    <property type="term" value="P:long-chain fatty-acyl-CoA metabolic process"/>
    <property type="evidence" value="ECO:0000318"/>
    <property type="project" value="GO_Central"/>
</dbReference>
<dbReference type="STRING" id="13616.ENSMODP00000050534"/>
<dbReference type="GO" id="GO:0052816">
    <property type="term" value="F:long-chain fatty acyl-CoA hydrolase activity"/>
    <property type="evidence" value="ECO:0000318"/>
    <property type="project" value="GO_Central"/>
</dbReference>
<sequence length="314" mass="35154">MRRSLWLVPRFGSCKGLLGSPRLRPQSVLHRHPPRQVLGTSFSSSTDALVARFCPKTTDLKDYALPNASWSPDMMRLYEEFLEKTKDGEWIKLPSFKSNADHIRGLKVPGGLTTTSKEDGRLFTRFLEKEGQGYEYVIFFNPAKKKSVCLFQPGPYLEGAPGFAHGGALVALVDETFSKTAYLSGHGLFTINLNIKFKNLIPVGSVALLNVELEKIEDHKMFLSCIAQSPDQQVLFAKVSGKENISISSCWHPKGGEQGPQRQEVRFVVGKRRVEFSFLDFSLIKFLLALTFYEPLAEEGAPLGVFESWGEIQC</sequence>
<dbReference type="PANTHER" id="PTHR47362">
    <property type="entry name" value="ACYL-COENZYME A THIOESTERASE THEM5"/>
    <property type="match status" value="1"/>
</dbReference>
<reference evidence="2" key="2">
    <citation type="submission" date="2025-08" db="UniProtKB">
        <authorList>
            <consortium name="Ensembl"/>
        </authorList>
    </citation>
    <scope>IDENTIFICATION</scope>
</reference>
<dbReference type="Gene3D" id="3.10.129.10">
    <property type="entry name" value="Hotdog Thioesterase"/>
    <property type="match status" value="1"/>
</dbReference>
<evidence type="ECO:0000313" key="2">
    <source>
        <dbReference type="Ensembl" id="ENSMODP00000050534.1"/>
    </source>
</evidence>
<evidence type="ECO:0000259" key="1">
    <source>
        <dbReference type="Pfam" id="PF03061"/>
    </source>
</evidence>
<dbReference type="InterPro" id="IPR029069">
    <property type="entry name" value="HotDog_dom_sf"/>
</dbReference>
<dbReference type="AlphaFoldDB" id="A0A5F8GT19"/>
<dbReference type="GO" id="GO:0005759">
    <property type="term" value="C:mitochondrial matrix"/>
    <property type="evidence" value="ECO:0000318"/>
    <property type="project" value="GO_Central"/>
</dbReference>
<reference evidence="2" key="3">
    <citation type="submission" date="2025-09" db="UniProtKB">
        <authorList>
            <consortium name="Ensembl"/>
        </authorList>
    </citation>
    <scope>IDENTIFICATION</scope>
</reference>
<dbReference type="Ensembl" id="ENSMODT00000057406.1">
    <property type="protein sequence ID" value="ENSMODP00000050534.1"/>
    <property type="gene ID" value="ENSMODG00000018917.3"/>
</dbReference>
<keyword evidence="3" id="KW-1185">Reference proteome</keyword>